<feature type="coiled-coil region" evidence="1">
    <location>
        <begin position="304"/>
        <end position="338"/>
    </location>
</feature>
<keyword evidence="1" id="KW-0175">Coiled coil</keyword>
<organism evidence="2 3">
    <name type="scientific">Riccia sorocarpa</name>
    <dbReference type="NCBI Taxonomy" id="122646"/>
    <lineage>
        <taxon>Eukaryota</taxon>
        <taxon>Viridiplantae</taxon>
        <taxon>Streptophyta</taxon>
        <taxon>Embryophyta</taxon>
        <taxon>Marchantiophyta</taxon>
        <taxon>Marchantiopsida</taxon>
        <taxon>Marchantiidae</taxon>
        <taxon>Marchantiales</taxon>
        <taxon>Ricciaceae</taxon>
        <taxon>Riccia</taxon>
    </lineage>
</organism>
<name>A0ABD3HES5_9MARC</name>
<dbReference type="Proteomes" id="UP001633002">
    <property type="component" value="Unassembled WGS sequence"/>
</dbReference>
<evidence type="ECO:0008006" key="4">
    <source>
        <dbReference type="Google" id="ProtNLM"/>
    </source>
</evidence>
<dbReference type="EMBL" id="JBJQOH010000004">
    <property type="protein sequence ID" value="KAL3688659.1"/>
    <property type="molecule type" value="Genomic_DNA"/>
</dbReference>
<dbReference type="AlphaFoldDB" id="A0ABD3HES5"/>
<evidence type="ECO:0000256" key="1">
    <source>
        <dbReference type="SAM" id="Coils"/>
    </source>
</evidence>
<accession>A0ABD3HES5</accession>
<sequence>MDDLSQQQVIIKLMDPTFLESFDEPFHEPFFWDVFHADGEDERLLITGTDGSTNVIGWNEIMVAFGAEQTEDEEFRAIKVMHKQLLPYRPGDFLPETVYSYLRGLHGHRCNWAKAILKVIRMEIVTLQNLAKSGGSRKSIPVVWAPLFLHILYTYRTKIFAGSPLQEGSAWIQWQMTTKDGDIALPGLRSKFPQPVAELDEIRSRCKLQEMIPVHVSSQDGVPVKPRGLMTRTTKRKVANDIVTIAKQQKLTPRKVGTRTANPAPPVATAIVPVEWTVEKLADSLSADLRALMVSKYTPVLEVLTEASAEVNLWKAKCESLEEAVASAKEVAAKENEAMAVKLVALQERFNKVTLSSN</sequence>
<keyword evidence="3" id="KW-1185">Reference proteome</keyword>
<comment type="caution">
    <text evidence="2">The sequence shown here is derived from an EMBL/GenBank/DDBJ whole genome shotgun (WGS) entry which is preliminary data.</text>
</comment>
<protein>
    <recommendedName>
        <fullName evidence="4">Aminotransferase-like plant mobile domain-containing protein</fullName>
    </recommendedName>
</protein>
<gene>
    <name evidence="2" type="ORF">R1sor_014968</name>
</gene>
<proteinExistence type="predicted"/>
<evidence type="ECO:0000313" key="3">
    <source>
        <dbReference type="Proteomes" id="UP001633002"/>
    </source>
</evidence>
<evidence type="ECO:0000313" key="2">
    <source>
        <dbReference type="EMBL" id="KAL3688659.1"/>
    </source>
</evidence>
<reference evidence="2 3" key="1">
    <citation type="submission" date="2024-09" db="EMBL/GenBank/DDBJ databases">
        <title>Chromosome-scale assembly of Riccia sorocarpa.</title>
        <authorList>
            <person name="Paukszto L."/>
        </authorList>
    </citation>
    <scope>NUCLEOTIDE SEQUENCE [LARGE SCALE GENOMIC DNA]</scope>
    <source>
        <strain evidence="2">LP-2024</strain>
        <tissue evidence="2">Aerial parts of the thallus</tissue>
    </source>
</reference>